<dbReference type="Proteomes" id="UP000026739">
    <property type="component" value="Unassembled WGS sequence"/>
</dbReference>
<comment type="caution">
    <text evidence="3">The sequence shown here is derived from an EMBL/GenBank/DDBJ whole genome shotgun (WGS) entry which is preliminary data.</text>
</comment>
<dbReference type="InterPro" id="IPR023346">
    <property type="entry name" value="Lysozyme-like_dom_sf"/>
</dbReference>
<evidence type="ECO:0000313" key="4">
    <source>
        <dbReference type="Proteomes" id="UP000026739"/>
    </source>
</evidence>
<dbReference type="PANTHER" id="PTHR37423">
    <property type="entry name" value="SOLUBLE LYTIC MUREIN TRANSGLYCOSYLASE-RELATED"/>
    <property type="match status" value="1"/>
</dbReference>
<evidence type="ECO:0000313" key="3">
    <source>
        <dbReference type="EMBL" id="KDD66147.1"/>
    </source>
</evidence>
<organism evidence="3 4">
    <name type="scientific">Pseudomonas mandelii PD30</name>
    <dbReference type="NCBI Taxonomy" id="1419583"/>
    <lineage>
        <taxon>Bacteria</taxon>
        <taxon>Pseudomonadati</taxon>
        <taxon>Pseudomonadota</taxon>
        <taxon>Gammaproteobacteria</taxon>
        <taxon>Pseudomonadales</taxon>
        <taxon>Pseudomonadaceae</taxon>
        <taxon>Pseudomonas</taxon>
    </lineage>
</organism>
<dbReference type="RefSeq" id="WP_050482861.1">
    <property type="nucleotide sequence ID" value="NZ_AZQQ01000100.1"/>
</dbReference>
<evidence type="ECO:0000256" key="1">
    <source>
        <dbReference type="ARBA" id="ARBA00007734"/>
    </source>
</evidence>
<proteinExistence type="inferred from homology"/>
<dbReference type="GO" id="GO:0008933">
    <property type="term" value="F:peptidoglycan lytic transglycosylase activity"/>
    <property type="evidence" value="ECO:0007669"/>
    <property type="project" value="InterPro"/>
</dbReference>
<dbReference type="Pfam" id="PF01464">
    <property type="entry name" value="SLT"/>
    <property type="match status" value="1"/>
</dbReference>
<dbReference type="CDD" id="cd16894">
    <property type="entry name" value="MltD-like"/>
    <property type="match status" value="1"/>
</dbReference>
<dbReference type="InterPro" id="IPR000189">
    <property type="entry name" value="Transglyc_AS"/>
</dbReference>
<accession>A0A059KVT5</accession>
<dbReference type="eggNOG" id="COG0741">
    <property type="taxonomic scope" value="Bacteria"/>
</dbReference>
<protein>
    <recommendedName>
        <fullName evidence="2">Transglycosylase SLT domain-containing protein</fullName>
    </recommendedName>
</protein>
<dbReference type="Gene3D" id="1.10.530.10">
    <property type="match status" value="1"/>
</dbReference>
<feature type="domain" description="Transglycosylase SLT" evidence="2">
    <location>
        <begin position="123"/>
        <end position="226"/>
    </location>
</feature>
<dbReference type="GO" id="GO:0016020">
    <property type="term" value="C:membrane"/>
    <property type="evidence" value="ECO:0007669"/>
    <property type="project" value="InterPro"/>
</dbReference>
<dbReference type="GO" id="GO:0000270">
    <property type="term" value="P:peptidoglycan metabolic process"/>
    <property type="evidence" value="ECO:0007669"/>
    <property type="project" value="InterPro"/>
</dbReference>
<comment type="similarity">
    <text evidence="1">Belongs to the transglycosylase Slt family.</text>
</comment>
<sequence>MLPHLPHVMDCEKILRSMQVLALTLSALCAGCQSIGRMDDHGSMRFPRVLTGIRPVAGLNPSAFTGDPTQDLWARLGQGFTLLDNNGTNLRIEQQRDWFISNPSFLGGASGRASRYIHFIAQRLDERKMPPELALLPIIESAYNPMANSNREAVGLWQFIPSTGRDFNLYQTGWYDGRRDILASSNAAMDYLTRLHDRFGGDWLLALAAYNSGEGTVSRAIAWNQKRGLPIDYWHLTLPRETQAYVPRFLALSLLVREPQAYGIKLSPVANEPYFEVVELSHPVDLAKVAVDAGIEEAELLGLNPAFLKNVTLDGPAYLLVPRAKAQTLSVSLAKIYDEDLALQHFPQKQMDRPVASVQTKPLMPLQKRPAVAAKTPRYDRPNASKAAVAVVVYSVRQTP</sequence>
<dbReference type="PANTHER" id="PTHR37423:SF2">
    <property type="entry name" value="MEMBRANE-BOUND LYTIC MUREIN TRANSGLYCOSYLASE C"/>
    <property type="match status" value="1"/>
</dbReference>
<evidence type="ECO:0000259" key="2">
    <source>
        <dbReference type="Pfam" id="PF01464"/>
    </source>
</evidence>
<name>A0A059KVT5_9PSED</name>
<dbReference type="AlphaFoldDB" id="A0A059KVT5"/>
<dbReference type="EMBL" id="AZQQ01000100">
    <property type="protein sequence ID" value="KDD66147.1"/>
    <property type="molecule type" value="Genomic_DNA"/>
</dbReference>
<reference evidence="3 4" key="1">
    <citation type="submission" date="2013-12" db="EMBL/GenBank/DDBJ databases">
        <authorList>
            <person name="Formusa P.A."/>
            <person name="Habash M."/>
            <person name="Lee H."/>
            <person name="Trevors J.T."/>
        </authorList>
    </citation>
    <scope>NUCLEOTIDE SEQUENCE [LARGE SCALE GENOMIC DNA]</scope>
    <source>
        <strain evidence="3 4">PD30</strain>
    </source>
</reference>
<dbReference type="SUPFAM" id="SSF53955">
    <property type="entry name" value="Lysozyme-like"/>
    <property type="match status" value="1"/>
</dbReference>
<gene>
    <name evidence="3" type="ORF">V466_25535</name>
</gene>
<dbReference type="InterPro" id="IPR008258">
    <property type="entry name" value="Transglycosylase_SLT_dom_1"/>
</dbReference>
<dbReference type="PROSITE" id="PS00922">
    <property type="entry name" value="TRANSGLYCOSYLASE"/>
    <property type="match status" value="1"/>
</dbReference>